<protein>
    <submittedName>
        <fullName evidence="1">Uncharacterized protein</fullName>
    </submittedName>
</protein>
<reference evidence="1" key="1">
    <citation type="journal article" date="2015" name="Nature">
        <title>Complex archaea that bridge the gap between prokaryotes and eukaryotes.</title>
        <authorList>
            <person name="Spang A."/>
            <person name="Saw J.H."/>
            <person name="Jorgensen S.L."/>
            <person name="Zaremba-Niedzwiedzka K."/>
            <person name="Martijn J."/>
            <person name="Lind A.E."/>
            <person name="van Eijk R."/>
            <person name="Schleper C."/>
            <person name="Guy L."/>
            <person name="Ettema T.J."/>
        </authorList>
    </citation>
    <scope>NUCLEOTIDE SEQUENCE</scope>
</reference>
<name>A0A0F9PLA3_9ZZZZ</name>
<comment type="caution">
    <text evidence="1">The sequence shown here is derived from an EMBL/GenBank/DDBJ whole genome shotgun (WGS) entry which is preliminary data.</text>
</comment>
<proteinExistence type="predicted"/>
<accession>A0A0F9PLA3</accession>
<gene>
    <name evidence="1" type="ORF">LCGC14_0812550</name>
</gene>
<sequence>MSANRANINWHLRNLIGGDEVPNRGAIGYAPGAPCFKTTGRMQLGLYINRGTKESCDFRGLNGQSPLLAGGAEQLLYEEDLTQNYDIGAKEELPDGREFRYCKSTGAGIMQPNMGCNFTDTGYISYTSFVVSAAKGDVEITIPADASHAILAKDALRGGYVVIFDGSGVNDVTHEIVGNDASAALVAFKVRLATPLSVTITAADACEVYSNPWSAIAQSTAETLPKAGAPMFSVTAAATHFWLQTKGAKFINPYGTIGADNGGIAVCWRHDGSIDNTETSRGDSVPTYSMNQPAGVVMAGSKAGNGPLINLTGF</sequence>
<organism evidence="1">
    <name type="scientific">marine sediment metagenome</name>
    <dbReference type="NCBI Taxonomy" id="412755"/>
    <lineage>
        <taxon>unclassified sequences</taxon>
        <taxon>metagenomes</taxon>
        <taxon>ecological metagenomes</taxon>
    </lineage>
</organism>
<dbReference type="AlphaFoldDB" id="A0A0F9PLA3"/>
<evidence type="ECO:0000313" key="1">
    <source>
        <dbReference type="EMBL" id="KKN32575.1"/>
    </source>
</evidence>
<dbReference type="EMBL" id="LAZR01002243">
    <property type="protein sequence ID" value="KKN32575.1"/>
    <property type="molecule type" value="Genomic_DNA"/>
</dbReference>